<comment type="caution">
    <text evidence="2">The sequence shown here is derived from an EMBL/GenBank/DDBJ whole genome shotgun (WGS) entry which is preliminary data.</text>
</comment>
<dbReference type="InterPro" id="IPR000182">
    <property type="entry name" value="GNAT_dom"/>
</dbReference>
<organism evidence="2 3">
    <name type="scientific">Listeria marthii FSL S4-120</name>
    <dbReference type="NCBI Taxonomy" id="702457"/>
    <lineage>
        <taxon>Bacteria</taxon>
        <taxon>Bacillati</taxon>
        <taxon>Bacillota</taxon>
        <taxon>Bacilli</taxon>
        <taxon>Bacillales</taxon>
        <taxon>Listeriaceae</taxon>
        <taxon>Listeria</taxon>
    </lineage>
</organism>
<protein>
    <submittedName>
        <fullName evidence="2">Toxin-antitoxin system, toxin component, gnat family</fullName>
    </submittedName>
</protein>
<accession>A0ABP2JZY6</accession>
<dbReference type="SUPFAM" id="SSF55729">
    <property type="entry name" value="Acyl-CoA N-acyltransferases (Nat)"/>
    <property type="match status" value="1"/>
</dbReference>
<evidence type="ECO:0000313" key="2">
    <source>
        <dbReference type="EMBL" id="EFR87886.1"/>
    </source>
</evidence>
<dbReference type="PANTHER" id="PTHR43792:SF1">
    <property type="entry name" value="N-ACETYLTRANSFERASE DOMAIN-CONTAINING PROTEIN"/>
    <property type="match status" value="1"/>
</dbReference>
<proteinExistence type="predicted"/>
<dbReference type="InterPro" id="IPR016181">
    <property type="entry name" value="Acyl_CoA_acyltransferase"/>
</dbReference>
<evidence type="ECO:0000313" key="3">
    <source>
        <dbReference type="Proteomes" id="UP000003412"/>
    </source>
</evidence>
<dbReference type="Gene3D" id="3.40.630.30">
    <property type="match status" value="1"/>
</dbReference>
<keyword evidence="3" id="KW-1185">Reference proteome</keyword>
<dbReference type="EMBL" id="ADXF01000600">
    <property type="protein sequence ID" value="EFR87886.1"/>
    <property type="molecule type" value="Genomic_DNA"/>
</dbReference>
<reference evidence="2 3" key="1">
    <citation type="journal article" date="2010" name="Microbiol. Resour. Announc.">
        <title>Comparative genomics of the bacterial genus Listeria: Genome evolution is characterized by limited gene acquisition and limited gene loss.</title>
        <authorList>
            <person name="den Bakker H.C."/>
            <person name="Cummings C.A."/>
            <person name="Ferreira V."/>
            <person name="Vatta P."/>
            <person name="Orsi R.H."/>
            <person name="Degoricija L."/>
            <person name="Barker M."/>
            <person name="Petrauskene O."/>
            <person name="Furtado M.R."/>
            <person name="Wiedmann M."/>
        </authorList>
    </citation>
    <scope>NUCLEOTIDE SEQUENCE [LARGE SCALE GENOMIC DNA]</scope>
    <source>
        <strain evidence="2 3">FSL S4-120</strain>
    </source>
</reference>
<sequence length="177" mass="19915">MGVSLIYFETERLIARDYIASDYLPFSQLNADKEVMKYFPALLTSKESNALLDRNQKELTSLGYGLFAIEEKSTGEFIGFTGFHEATFEAEFTPCIEIGWRLKKTVWNQGYATEAALGAIAYANEHTSIEEIYSFTATLNKPSEQVMKKIALTKIATFNHPALVNGDPLRPHVLYKA</sequence>
<dbReference type="Pfam" id="PF13302">
    <property type="entry name" value="Acetyltransf_3"/>
    <property type="match status" value="1"/>
</dbReference>
<dbReference type="InterPro" id="IPR051531">
    <property type="entry name" value="N-acetyltransferase"/>
</dbReference>
<evidence type="ECO:0000259" key="1">
    <source>
        <dbReference type="Pfam" id="PF13302"/>
    </source>
</evidence>
<dbReference type="Proteomes" id="UP000003412">
    <property type="component" value="Chromosome"/>
</dbReference>
<name>A0ABP2JZY6_9LIST</name>
<feature type="domain" description="N-acetyltransferase" evidence="1">
    <location>
        <begin position="12"/>
        <end position="150"/>
    </location>
</feature>
<dbReference type="PANTHER" id="PTHR43792">
    <property type="entry name" value="GNAT FAMILY, PUTATIVE (AFU_ORTHOLOGUE AFUA_3G00765)-RELATED-RELATED"/>
    <property type="match status" value="1"/>
</dbReference>
<gene>
    <name evidence="2" type="ORF">NT05LM_1545</name>
</gene>